<feature type="chain" id="PRO_5012854904" evidence="1">
    <location>
        <begin position="25"/>
        <end position="116"/>
    </location>
</feature>
<dbReference type="AlphaFoldDB" id="A0A286EEK5"/>
<accession>A0A286EEK5</accession>
<dbReference type="Pfam" id="PF03413">
    <property type="entry name" value="PepSY"/>
    <property type="match status" value="1"/>
</dbReference>
<evidence type="ECO:0000256" key="1">
    <source>
        <dbReference type="SAM" id="SignalP"/>
    </source>
</evidence>
<dbReference type="InterPro" id="IPR025711">
    <property type="entry name" value="PepSY"/>
</dbReference>
<dbReference type="EMBL" id="OCNF01000014">
    <property type="protein sequence ID" value="SOD69343.1"/>
    <property type="molecule type" value="Genomic_DNA"/>
</dbReference>
<feature type="domain" description="PepSY" evidence="2">
    <location>
        <begin position="52"/>
        <end position="108"/>
    </location>
</feature>
<evidence type="ECO:0000313" key="3">
    <source>
        <dbReference type="EMBL" id="SOD69343.1"/>
    </source>
</evidence>
<feature type="signal peptide" evidence="1">
    <location>
        <begin position="1"/>
        <end position="24"/>
    </location>
</feature>
<dbReference type="Gene3D" id="3.10.450.40">
    <property type="match status" value="1"/>
</dbReference>
<reference evidence="3 4" key="1">
    <citation type="submission" date="2017-09" db="EMBL/GenBank/DDBJ databases">
        <authorList>
            <person name="Ehlers B."/>
            <person name="Leendertz F.H."/>
        </authorList>
    </citation>
    <scope>NUCLEOTIDE SEQUENCE [LARGE SCALE GENOMIC DNA]</scope>
    <source>
        <strain evidence="3 4">DSM 16848</strain>
    </source>
</reference>
<keyword evidence="1" id="KW-0732">Signal</keyword>
<evidence type="ECO:0000259" key="2">
    <source>
        <dbReference type="Pfam" id="PF03413"/>
    </source>
</evidence>
<keyword evidence="4" id="KW-1185">Reference proteome</keyword>
<gene>
    <name evidence="3" type="ORF">SAMN02746062_01633</name>
</gene>
<proteinExistence type="predicted"/>
<dbReference type="Proteomes" id="UP000219669">
    <property type="component" value="Unassembled WGS sequence"/>
</dbReference>
<protein>
    <submittedName>
        <fullName evidence="3">Peptidase propeptide and YPEB domain-containing protein</fullName>
    </submittedName>
</protein>
<name>A0A286EEK5_9NEIS</name>
<organism evidence="3 4">
    <name type="scientific">Alysiella filiformis DSM 16848</name>
    <dbReference type="NCBI Taxonomy" id="1120981"/>
    <lineage>
        <taxon>Bacteria</taxon>
        <taxon>Pseudomonadati</taxon>
        <taxon>Pseudomonadota</taxon>
        <taxon>Betaproteobacteria</taxon>
        <taxon>Neisseriales</taxon>
        <taxon>Neisseriaceae</taxon>
        <taxon>Alysiella</taxon>
    </lineage>
</organism>
<sequence>MNHIKKISLLALTAFTFVSAPAWADDDWDDDDDDRRRPRAAYVHKHSNGAPKISRERAIAIAKSRYHGARVTDVDLERKRGRSHYQVDLKDGRYDYEVWIDAQSGKITHSKKELDD</sequence>
<dbReference type="OrthoDB" id="8611384at2"/>
<evidence type="ECO:0000313" key="4">
    <source>
        <dbReference type="Proteomes" id="UP000219669"/>
    </source>
</evidence>
<dbReference type="RefSeq" id="WP_097114645.1">
    <property type="nucleotide sequence ID" value="NZ_CP083931.1"/>
</dbReference>